<keyword evidence="4" id="KW-1185">Reference proteome</keyword>
<evidence type="ECO:0000313" key="4">
    <source>
        <dbReference type="Proteomes" id="UP000618445"/>
    </source>
</evidence>
<feature type="region of interest" description="Disordered" evidence="1">
    <location>
        <begin position="347"/>
        <end position="386"/>
    </location>
</feature>
<feature type="domain" description="Peptidoglycan binding-like" evidence="2">
    <location>
        <begin position="101"/>
        <end position="153"/>
    </location>
</feature>
<feature type="domain" description="Peptidoglycan binding-like" evidence="2">
    <location>
        <begin position="277"/>
        <end position="332"/>
    </location>
</feature>
<evidence type="ECO:0000256" key="1">
    <source>
        <dbReference type="SAM" id="MobiDB-lite"/>
    </source>
</evidence>
<gene>
    <name evidence="3" type="ORF">H6G05_02700</name>
</gene>
<dbReference type="Proteomes" id="UP000618445">
    <property type="component" value="Unassembled WGS sequence"/>
</dbReference>
<dbReference type="InterPro" id="IPR036365">
    <property type="entry name" value="PGBD-like_sf"/>
</dbReference>
<evidence type="ECO:0000259" key="2">
    <source>
        <dbReference type="Pfam" id="PF01471"/>
    </source>
</evidence>
<dbReference type="InterPro" id="IPR002477">
    <property type="entry name" value="Peptidoglycan-bd-like"/>
</dbReference>
<feature type="domain" description="Peptidoglycan binding-like" evidence="2">
    <location>
        <begin position="204"/>
        <end position="257"/>
    </location>
</feature>
<accession>A0ABR8C6J8</accession>
<comment type="caution">
    <text evidence="3">The sequence shown here is derived from an EMBL/GenBank/DDBJ whole genome shotgun (WGS) entry which is preliminary data.</text>
</comment>
<protein>
    <submittedName>
        <fullName evidence="3">Peptidoglycan-binding protein</fullName>
    </submittedName>
</protein>
<name>A0ABR8C6J8_9CYAN</name>
<organism evidence="3 4">
    <name type="scientific">Phormidium tenue FACHB-1050</name>
    <dbReference type="NCBI Taxonomy" id="2692857"/>
    <lineage>
        <taxon>Bacteria</taxon>
        <taxon>Bacillati</taxon>
        <taxon>Cyanobacteriota</taxon>
        <taxon>Cyanophyceae</taxon>
        <taxon>Oscillatoriophycideae</taxon>
        <taxon>Oscillatoriales</taxon>
        <taxon>Oscillatoriaceae</taxon>
        <taxon>Phormidium</taxon>
    </lineage>
</organism>
<dbReference type="InterPro" id="IPR036366">
    <property type="entry name" value="PGBDSf"/>
</dbReference>
<sequence>MELAAYIYDAWAYEQANQEATDQHLITCDELCADEDLVNKFDWNFITIKQQASLLSAIAFTSLSGLGWNLAPAMAAHVLEPSVNVAPWCNNLYLCNTSYMLEVQTLLAQRGFAVGAIDGVYGRYTKQAVIDFQRTQANLVADGIPGEKTLALLRNSLVRTPLVPQQPNQPTGNPTSSQSPNQTIVIVRSNNPPASNFQQPAISEIGNLQMLLKQRGFYQGEIDGQLGQTTTNAILKAQKAYALSQDGFVGPLTIRALLAGGNNLPLTQPAFPRLPANQDVLAIQTLLKERGFYDADLNGLYDMQTKAGILKAQLAYGQVATGDLSADILTALKSQNPAQTIAQITSSNANQTVQPIPSPSNTPLGNGTQVPTSSQNAPAAKNANSS</sequence>
<dbReference type="SUPFAM" id="SSF47090">
    <property type="entry name" value="PGBD-like"/>
    <property type="match status" value="3"/>
</dbReference>
<evidence type="ECO:0000313" key="3">
    <source>
        <dbReference type="EMBL" id="MBD2315755.1"/>
    </source>
</evidence>
<dbReference type="Gene3D" id="1.10.101.10">
    <property type="entry name" value="PGBD-like superfamily/PGBD"/>
    <property type="match status" value="3"/>
</dbReference>
<dbReference type="RefSeq" id="WP_190576090.1">
    <property type="nucleotide sequence ID" value="NZ_CAWPQU010000023.1"/>
</dbReference>
<reference evidence="3 4" key="1">
    <citation type="journal article" date="2020" name="ISME J.">
        <title>Comparative genomics reveals insights into cyanobacterial evolution and habitat adaptation.</title>
        <authorList>
            <person name="Chen M.Y."/>
            <person name="Teng W.K."/>
            <person name="Zhao L."/>
            <person name="Hu C.X."/>
            <person name="Zhou Y.K."/>
            <person name="Han B.P."/>
            <person name="Song L.R."/>
            <person name="Shu W.S."/>
        </authorList>
    </citation>
    <scope>NUCLEOTIDE SEQUENCE [LARGE SCALE GENOMIC DNA]</scope>
    <source>
        <strain evidence="3 4">FACHB-1050</strain>
    </source>
</reference>
<dbReference type="EMBL" id="JACJQY010000003">
    <property type="protein sequence ID" value="MBD2315755.1"/>
    <property type="molecule type" value="Genomic_DNA"/>
</dbReference>
<proteinExistence type="predicted"/>
<dbReference type="Pfam" id="PF01471">
    <property type="entry name" value="PG_binding_1"/>
    <property type="match status" value="3"/>
</dbReference>